<dbReference type="Proteomes" id="UP000199514">
    <property type="component" value="Unassembled WGS sequence"/>
</dbReference>
<feature type="signal peptide" evidence="1">
    <location>
        <begin position="1"/>
        <end position="21"/>
    </location>
</feature>
<organism evidence="2 3">
    <name type="scientific">Flexibacter flexilis DSM 6793</name>
    <dbReference type="NCBI Taxonomy" id="927664"/>
    <lineage>
        <taxon>Bacteria</taxon>
        <taxon>Pseudomonadati</taxon>
        <taxon>Bacteroidota</taxon>
        <taxon>Cytophagia</taxon>
        <taxon>Cytophagales</taxon>
        <taxon>Flexibacteraceae</taxon>
        <taxon>Flexibacter</taxon>
    </lineage>
</organism>
<dbReference type="Pfam" id="PF10677">
    <property type="entry name" value="DUF2490"/>
    <property type="match status" value="1"/>
</dbReference>
<accession>A0A1I1I6X4</accession>
<keyword evidence="1" id="KW-0732">Signal</keyword>
<evidence type="ECO:0000256" key="1">
    <source>
        <dbReference type="SAM" id="SignalP"/>
    </source>
</evidence>
<evidence type="ECO:0000313" key="3">
    <source>
        <dbReference type="Proteomes" id="UP000199514"/>
    </source>
</evidence>
<reference evidence="2 3" key="1">
    <citation type="submission" date="2016-10" db="EMBL/GenBank/DDBJ databases">
        <authorList>
            <person name="de Groot N.N."/>
        </authorList>
    </citation>
    <scope>NUCLEOTIDE SEQUENCE [LARGE SCALE GENOMIC DNA]</scope>
    <source>
        <strain evidence="2 3">DSM 6793</strain>
    </source>
</reference>
<protein>
    <recommendedName>
        <fullName evidence="4">DUF2490 domain-containing protein</fullName>
    </recommendedName>
</protein>
<evidence type="ECO:0000313" key="2">
    <source>
        <dbReference type="EMBL" id="SFC29473.1"/>
    </source>
</evidence>
<evidence type="ECO:0008006" key="4">
    <source>
        <dbReference type="Google" id="ProtNLM"/>
    </source>
</evidence>
<dbReference type="OrthoDB" id="982903at2"/>
<feature type="chain" id="PRO_5011738607" description="DUF2490 domain-containing protein" evidence="1">
    <location>
        <begin position="22"/>
        <end position="262"/>
    </location>
</feature>
<sequence length="262" mass="31111">MKKTILWLLLWAVVAASNALAQSTVKTYLPTQYWTYWQADYQFKDKAVLIFEQQTRSSVDSDYNFDKKFPTNQFLRLQTGLTYEKPINEHWSWGLGYRWAYMQSFNLQVYRGYATHRGKIGSVLFTKTLMADRRVPTNEKTVSSWRFRLWLGLSRQFRITAKHKLNVVASAEFFKYREDDYDKTQERRRIDRTRLRLMAQYPVSPKVLLSVFAMRQTDYLKALVTSNPPPVTPETYNLNRITPIYGLMLRWHINSTDSNIIQ</sequence>
<dbReference type="EMBL" id="FOLE01000004">
    <property type="protein sequence ID" value="SFC29473.1"/>
    <property type="molecule type" value="Genomic_DNA"/>
</dbReference>
<dbReference type="AlphaFoldDB" id="A0A1I1I6X4"/>
<gene>
    <name evidence="2" type="ORF">SAMN05421780_104153</name>
</gene>
<keyword evidence="3" id="KW-1185">Reference proteome</keyword>
<name>A0A1I1I6X4_9BACT</name>
<dbReference type="InterPro" id="IPR019619">
    <property type="entry name" value="DUF2490"/>
</dbReference>
<proteinExistence type="predicted"/>
<dbReference type="RefSeq" id="WP_091510818.1">
    <property type="nucleotide sequence ID" value="NZ_FOLE01000004.1"/>
</dbReference>